<sequence length="47" mass="5283">MEGHTALQLLPASTVFFNLQLVHLLPTQSNVLTFSSPNQDKKRCIPF</sequence>
<dbReference type="EMBL" id="GBXM01022104">
    <property type="protein sequence ID" value="JAH86473.1"/>
    <property type="molecule type" value="Transcribed_RNA"/>
</dbReference>
<reference evidence="1" key="2">
    <citation type="journal article" date="2015" name="Fish Shellfish Immunol.">
        <title>Early steps in the European eel (Anguilla anguilla)-Vibrio vulnificus interaction in the gills: Role of the RtxA13 toxin.</title>
        <authorList>
            <person name="Callol A."/>
            <person name="Pajuelo D."/>
            <person name="Ebbesson L."/>
            <person name="Teles M."/>
            <person name="MacKenzie S."/>
            <person name="Amaro C."/>
        </authorList>
    </citation>
    <scope>NUCLEOTIDE SEQUENCE</scope>
</reference>
<evidence type="ECO:0000313" key="1">
    <source>
        <dbReference type="EMBL" id="JAH86473.1"/>
    </source>
</evidence>
<accession>A0A0E9WAF6</accession>
<organism evidence="1">
    <name type="scientific">Anguilla anguilla</name>
    <name type="common">European freshwater eel</name>
    <name type="synonym">Muraena anguilla</name>
    <dbReference type="NCBI Taxonomy" id="7936"/>
    <lineage>
        <taxon>Eukaryota</taxon>
        <taxon>Metazoa</taxon>
        <taxon>Chordata</taxon>
        <taxon>Craniata</taxon>
        <taxon>Vertebrata</taxon>
        <taxon>Euteleostomi</taxon>
        <taxon>Actinopterygii</taxon>
        <taxon>Neopterygii</taxon>
        <taxon>Teleostei</taxon>
        <taxon>Anguilliformes</taxon>
        <taxon>Anguillidae</taxon>
        <taxon>Anguilla</taxon>
    </lineage>
</organism>
<dbReference type="AlphaFoldDB" id="A0A0E9WAF6"/>
<name>A0A0E9WAF6_ANGAN</name>
<protein>
    <submittedName>
        <fullName evidence="1">Uncharacterized protein</fullName>
    </submittedName>
</protein>
<reference evidence="1" key="1">
    <citation type="submission" date="2014-11" db="EMBL/GenBank/DDBJ databases">
        <authorList>
            <person name="Amaro Gonzalez C."/>
        </authorList>
    </citation>
    <scope>NUCLEOTIDE SEQUENCE</scope>
</reference>
<proteinExistence type="predicted"/>